<dbReference type="Pfam" id="PF00072">
    <property type="entry name" value="Response_reg"/>
    <property type="match status" value="1"/>
</dbReference>
<dbReference type="EMBL" id="LJTC01000014">
    <property type="protein sequence ID" value="KPM81356.1"/>
    <property type="molecule type" value="Genomic_DNA"/>
</dbReference>
<keyword evidence="1" id="KW-0597">Phosphoprotein</keyword>
<gene>
    <name evidence="4" type="ORF">AOG27_18670</name>
    <name evidence="5" type="ORF">PQI24_11660</name>
</gene>
<evidence type="ECO:0000256" key="1">
    <source>
        <dbReference type="PROSITE-ProRule" id="PRU00169"/>
    </source>
</evidence>
<feature type="domain" description="EAL" evidence="3">
    <location>
        <begin position="140"/>
        <end position="395"/>
    </location>
</feature>
<reference evidence="4 6" key="1">
    <citation type="submission" date="2015-09" db="EMBL/GenBank/DDBJ databases">
        <title>Draft Genome Sequence of Pseudoalteromonas lipolytica UCD-48B.</title>
        <authorList>
            <person name="Krusor M."/>
            <person name="Coil D.A."/>
            <person name="Lang J.M."/>
            <person name="Eisen J.A."/>
            <person name="Alexiev A."/>
        </authorList>
    </citation>
    <scope>NUCLEOTIDE SEQUENCE [LARGE SCALE GENOMIC DNA]</scope>
    <source>
        <strain evidence="4 6">UCD-48B</strain>
    </source>
</reference>
<accession>A0A0P7D082</accession>
<organism evidence="4 6">
    <name type="scientific">Pseudoalteromonas lipolytica</name>
    <dbReference type="NCBI Taxonomy" id="570156"/>
    <lineage>
        <taxon>Bacteria</taxon>
        <taxon>Pseudomonadati</taxon>
        <taxon>Pseudomonadota</taxon>
        <taxon>Gammaproteobacteria</taxon>
        <taxon>Alteromonadales</taxon>
        <taxon>Pseudoalteromonadaceae</taxon>
        <taxon>Pseudoalteromonas</taxon>
    </lineage>
</organism>
<dbReference type="Pfam" id="PF00563">
    <property type="entry name" value="EAL"/>
    <property type="match status" value="1"/>
</dbReference>
<dbReference type="RefSeq" id="WP_054554503.1">
    <property type="nucleotide sequence ID" value="NZ_JAQPZS010000010.1"/>
</dbReference>
<protein>
    <submittedName>
        <fullName evidence="4">Diguanylate cyclase</fullName>
    </submittedName>
    <submittedName>
        <fullName evidence="5">EAL domain-containing response regulator</fullName>
    </submittedName>
</protein>
<dbReference type="InterPro" id="IPR035919">
    <property type="entry name" value="EAL_sf"/>
</dbReference>
<dbReference type="PROSITE" id="PS50110">
    <property type="entry name" value="RESPONSE_REGULATORY"/>
    <property type="match status" value="1"/>
</dbReference>
<dbReference type="InterPro" id="IPR011006">
    <property type="entry name" value="CheY-like_superfamily"/>
</dbReference>
<dbReference type="SUPFAM" id="SSF52172">
    <property type="entry name" value="CheY-like"/>
    <property type="match status" value="1"/>
</dbReference>
<dbReference type="OrthoDB" id="9812358at2"/>
<feature type="modified residue" description="4-aspartylphosphate" evidence="1">
    <location>
        <position position="59"/>
    </location>
</feature>
<evidence type="ECO:0000313" key="5">
    <source>
        <dbReference type="EMBL" id="MEJ6496694.1"/>
    </source>
</evidence>
<comment type="caution">
    <text evidence="4">The sequence shown here is derived from an EMBL/GenBank/DDBJ whole genome shotgun (WGS) entry which is preliminary data.</text>
</comment>
<evidence type="ECO:0000313" key="7">
    <source>
        <dbReference type="Proteomes" id="UP001377972"/>
    </source>
</evidence>
<evidence type="ECO:0000259" key="3">
    <source>
        <dbReference type="PROSITE" id="PS50883"/>
    </source>
</evidence>
<dbReference type="InterPro" id="IPR001633">
    <property type="entry name" value="EAL_dom"/>
</dbReference>
<dbReference type="AlphaFoldDB" id="A0A0P7D082"/>
<evidence type="ECO:0000313" key="4">
    <source>
        <dbReference type="EMBL" id="KPM81356.1"/>
    </source>
</evidence>
<dbReference type="Proteomes" id="UP000050378">
    <property type="component" value="Unassembled WGS sequence"/>
</dbReference>
<dbReference type="CDD" id="cd01948">
    <property type="entry name" value="EAL"/>
    <property type="match status" value="1"/>
</dbReference>
<dbReference type="SMART" id="SM00448">
    <property type="entry name" value="REC"/>
    <property type="match status" value="1"/>
</dbReference>
<dbReference type="EMBL" id="JAQPZS010000010">
    <property type="protein sequence ID" value="MEJ6496694.1"/>
    <property type="molecule type" value="Genomic_DNA"/>
</dbReference>
<dbReference type="PROSITE" id="PS50883">
    <property type="entry name" value="EAL"/>
    <property type="match status" value="1"/>
</dbReference>
<dbReference type="SMART" id="SM00052">
    <property type="entry name" value="EAL"/>
    <property type="match status" value="1"/>
</dbReference>
<dbReference type="Gene3D" id="3.40.50.2300">
    <property type="match status" value="1"/>
</dbReference>
<reference evidence="5 7" key="2">
    <citation type="submission" date="2023-01" db="EMBL/GenBank/DDBJ databases">
        <title>Trichodesmium-associated heterotrophic epibiont bacteria.</title>
        <authorList>
            <person name="Cleveland C.S."/>
            <person name="Webb E.A."/>
        </authorList>
    </citation>
    <scope>NUCLEOTIDE SEQUENCE [LARGE SCALE GENOMIC DNA]</scope>
    <source>
        <strain evidence="5 7">USCH2</strain>
    </source>
</reference>
<dbReference type="InterPro" id="IPR001789">
    <property type="entry name" value="Sig_transdc_resp-reg_receiver"/>
</dbReference>
<feature type="domain" description="Response regulatory" evidence="2">
    <location>
        <begin position="7"/>
        <end position="129"/>
    </location>
</feature>
<sequence>MVKSNRHILVVDDSKAILIVMHAILNELEVPHITTSLSAEEALEKIKKAPKYFDAVFTDLNMPDMDGMELIRHLGAMKYQGAIAIISEMDPKVIDLAADLARKHNAHLIGNVSKPVQLNQVYLLLQKLEHFAIHVERTQAPISESLLLHAISHNEVIPFYQPKINRHDNRVESIEVLARINTRQEQEIILPERFICVAEDLDLINLITFQLFEKATSDFIEIKENFDQNLKLAFNLSPSQLEDLSCPDKLALILHLNNLTPSEIILEITEQYALRSAAQLETLNRLRMRGFGISLDDFGTGFTNVQQLKTLPFTEIKIDRTLISNIETDQFSQVIVSSLVNIAIQEDLAIVAEGIERVEELEYLDRYKEFILMQGFLLCRPKAKEDFLNWSLSWRQMVKTAAGHRR</sequence>
<dbReference type="SUPFAM" id="SSF141868">
    <property type="entry name" value="EAL domain-like"/>
    <property type="match status" value="1"/>
</dbReference>
<dbReference type="PATRIC" id="fig|570156.3.peg.1658"/>
<dbReference type="PANTHER" id="PTHR33121">
    <property type="entry name" value="CYCLIC DI-GMP PHOSPHODIESTERASE PDEF"/>
    <property type="match status" value="1"/>
</dbReference>
<dbReference type="InterPro" id="IPR050706">
    <property type="entry name" value="Cyclic-di-GMP_PDE-like"/>
</dbReference>
<dbReference type="GO" id="GO:0000160">
    <property type="term" value="P:phosphorelay signal transduction system"/>
    <property type="evidence" value="ECO:0007669"/>
    <property type="project" value="InterPro"/>
</dbReference>
<evidence type="ECO:0000313" key="6">
    <source>
        <dbReference type="Proteomes" id="UP000050378"/>
    </source>
</evidence>
<dbReference type="STRING" id="570156.AOG27_18670"/>
<keyword evidence="7" id="KW-1185">Reference proteome</keyword>
<dbReference type="Proteomes" id="UP001377972">
    <property type="component" value="Unassembled WGS sequence"/>
</dbReference>
<evidence type="ECO:0000259" key="2">
    <source>
        <dbReference type="PROSITE" id="PS50110"/>
    </source>
</evidence>
<dbReference type="Gene3D" id="3.20.20.450">
    <property type="entry name" value="EAL domain"/>
    <property type="match status" value="1"/>
</dbReference>
<proteinExistence type="predicted"/>
<dbReference type="PANTHER" id="PTHR33121:SF70">
    <property type="entry name" value="SIGNALING PROTEIN YKOW"/>
    <property type="match status" value="1"/>
</dbReference>
<name>A0A0P7D082_9GAMM</name>
<dbReference type="GO" id="GO:0071111">
    <property type="term" value="F:cyclic-guanylate-specific phosphodiesterase activity"/>
    <property type="evidence" value="ECO:0007669"/>
    <property type="project" value="InterPro"/>
</dbReference>